<keyword evidence="3" id="KW-1133">Transmembrane helix</keyword>
<comment type="caution">
    <text evidence="1">Lacks conserved residue(s) required for the propagation of feature annotation.</text>
</comment>
<feature type="compositionally biased region" description="Polar residues" evidence="2">
    <location>
        <begin position="165"/>
        <end position="178"/>
    </location>
</feature>
<sequence>MAQFVGFALLVGASCLPFAQFSDSSCGRGTYLDVNSTKCIKCPEQKFMDEDYHKHTKCKDCRRINEYHNDNIIDFHECNATHDLYFKCHPTHYVDLEDHTDKIFGCSMCQNCSNGQSFTTLPCDGVNDTLCCASDDMVAEVKGDGKYACAAGPSTKTYTTTMQTPKSSDGLTTSNNGYAGDVTSQTSNQYEQNLTASSDNSGRNEHDGWFIPVIVSIIVIIIIVIIITVVCCLAKRHKITVRKYLTGCCTREVEEPVDPRQTAQFIKKSKEVRPLNIDD</sequence>
<keyword evidence="4" id="KW-0732">Signal</keyword>
<proteinExistence type="predicted"/>
<dbReference type="Proteomes" id="UP001497497">
    <property type="component" value="Unassembled WGS sequence"/>
</dbReference>
<feature type="repeat" description="TNFR-Cys" evidence="1">
    <location>
        <begin position="87"/>
        <end position="131"/>
    </location>
</feature>
<feature type="signal peptide" evidence="4">
    <location>
        <begin position="1"/>
        <end position="21"/>
    </location>
</feature>
<keyword evidence="7" id="KW-1185">Reference proteome</keyword>
<reference evidence="6 7" key="1">
    <citation type="submission" date="2024-04" db="EMBL/GenBank/DDBJ databases">
        <authorList>
            <consortium name="Genoscope - CEA"/>
            <person name="William W."/>
        </authorList>
    </citation>
    <scope>NUCLEOTIDE SEQUENCE [LARGE SCALE GENOMIC DNA]</scope>
</reference>
<evidence type="ECO:0000256" key="2">
    <source>
        <dbReference type="SAM" id="MobiDB-lite"/>
    </source>
</evidence>
<evidence type="ECO:0000259" key="5">
    <source>
        <dbReference type="PROSITE" id="PS50050"/>
    </source>
</evidence>
<gene>
    <name evidence="6" type="ORF">GSLYS_00006898001</name>
</gene>
<feature type="chain" id="PRO_5043740984" description="TNFR-Cys domain-containing protein" evidence="4">
    <location>
        <begin position="22"/>
        <end position="279"/>
    </location>
</feature>
<dbReference type="AlphaFoldDB" id="A0AAV2HGA4"/>
<dbReference type="Gene3D" id="2.10.50.10">
    <property type="entry name" value="Tumor Necrosis Factor Receptor, subunit A, domain 2"/>
    <property type="match status" value="1"/>
</dbReference>
<dbReference type="EMBL" id="CAXITT010000127">
    <property type="protein sequence ID" value="CAL1532880.1"/>
    <property type="molecule type" value="Genomic_DNA"/>
</dbReference>
<dbReference type="InterPro" id="IPR001368">
    <property type="entry name" value="TNFR/NGFR_Cys_rich_reg"/>
</dbReference>
<feature type="transmembrane region" description="Helical" evidence="3">
    <location>
        <begin position="209"/>
        <end position="234"/>
    </location>
</feature>
<dbReference type="PROSITE" id="PS50050">
    <property type="entry name" value="TNFR_NGFR_2"/>
    <property type="match status" value="1"/>
</dbReference>
<accession>A0AAV2HGA4</accession>
<feature type="domain" description="TNFR-Cys" evidence="5">
    <location>
        <begin position="87"/>
        <end position="131"/>
    </location>
</feature>
<comment type="caution">
    <text evidence="6">The sequence shown here is derived from an EMBL/GenBank/DDBJ whole genome shotgun (WGS) entry which is preliminary data.</text>
</comment>
<evidence type="ECO:0000256" key="1">
    <source>
        <dbReference type="PROSITE-ProRule" id="PRU00206"/>
    </source>
</evidence>
<evidence type="ECO:0000313" key="7">
    <source>
        <dbReference type="Proteomes" id="UP001497497"/>
    </source>
</evidence>
<protein>
    <recommendedName>
        <fullName evidence="5">TNFR-Cys domain-containing protein</fullName>
    </recommendedName>
</protein>
<keyword evidence="3" id="KW-0472">Membrane</keyword>
<evidence type="ECO:0000256" key="3">
    <source>
        <dbReference type="SAM" id="Phobius"/>
    </source>
</evidence>
<evidence type="ECO:0000313" key="6">
    <source>
        <dbReference type="EMBL" id="CAL1532880.1"/>
    </source>
</evidence>
<evidence type="ECO:0000256" key="4">
    <source>
        <dbReference type="SAM" id="SignalP"/>
    </source>
</evidence>
<organism evidence="6 7">
    <name type="scientific">Lymnaea stagnalis</name>
    <name type="common">Great pond snail</name>
    <name type="synonym">Helix stagnalis</name>
    <dbReference type="NCBI Taxonomy" id="6523"/>
    <lineage>
        <taxon>Eukaryota</taxon>
        <taxon>Metazoa</taxon>
        <taxon>Spiralia</taxon>
        <taxon>Lophotrochozoa</taxon>
        <taxon>Mollusca</taxon>
        <taxon>Gastropoda</taxon>
        <taxon>Heterobranchia</taxon>
        <taxon>Euthyneura</taxon>
        <taxon>Panpulmonata</taxon>
        <taxon>Hygrophila</taxon>
        <taxon>Lymnaeoidea</taxon>
        <taxon>Lymnaeidae</taxon>
        <taxon>Lymnaea</taxon>
    </lineage>
</organism>
<feature type="region of interest" description="Disordered" evidence="2">
    <location>
        <begin position="159"/>
        <end position="178"/>
    </location>
</feature>
<keyword evidence="3" id="KW-0812">Transmembrane</keyword>
<name>A0AAV2HGA4_LYMST</name>